<name>A0A367YEH8_9ASCO</name>
<comment type="caution">
    <text evidence="1">The sequence shown here is derived from an EMBL/GenBank/DDBJ whole genome shotgun (WGS) entry which is preliminary data.</text>
</comment>
<proteinExistence type="predicted"/>
<evidence type="ECO:0000313" key="2">
    <source>
        <dbReference type="Proteomes" id="UP000253472"/>
    </source>
</evidence>
<dbReference type="InterPro" id="IPR031779">
    <property type="entry name" value="Psy3"/>
</dbReference>
<dbReference type="AlphaFoldDB" id="A0A367YEH8"/>
<keyword evidence="2" id="KW-1185">Reference proteome</keyword>
<dbReference type="Gene3D" id="3.40.50.300">
    <property type="entry name" value="P-loop containing nucleotide triphosphate hydrolases"/>
    <property type="match status" value="1"/>
</dbReference>
<dbReference type="EMBL" id="QLNQ01000023">
    <property type="protein sequence ID" value="RCK63989.1"/>
    <property type="molecule type" value="Genomic_DNA"/>
</dbReference>
<dbReference type="Pfam" id="PF16836">
    <property type="entry name" value="PSY3"/>
    <property type="match status" value="1"/>
</dbReference>
<protein>
    <submittedName>
        <fullName evidence="1">Uncharacterized protein</fullName>
    </submittedName>
</protein>
<reference evidence="1 2" key="1">
    <citation type="submission" date="2018-06" db="EMBL/GenBank/DDBJ databases">
        <title>Whole genome sequencing of Candida tropicalis (genome annotated by CSBL at Korea University).</title>
        <authorList>
            <person name="Ahn J."/>
        </authorList>
    </citation>
    <scope>NUCLEOTIDE SEQUENCE [LARGE SCALE GENOMIC DNA]</scope>
    <source>
        <strain evidence="1 2">ATCC 20962</strain>
    </source>
</reference>
<accession>A0A367YEH8</accession>
<gene>
    <name evidence="1" type="ORF">Cantr_10383</name>
</gene>
<dbReference type="GO" id="GO:0097196">
    <property type="term" value="C:Shu complex"/>
    <property type="evidence" value="ECO:0007669"/>
    <property type="project" value="InterPro"/>
</dbReference>
<dbReference type="GO" id="GO:0005634">
    <property type="term" value="C:nucleus"/>
    <property type="evidence" value="ECO:0007669"/>
    <property type="project" value="InterPro"/>
</dbReference>
<organism evidence="1 2">
    <name type="scientific">Candida viswanathii</name>
    <dbReference type="NCBI Taxonomy" id="5486"/>
    <lineage>
        <taxon>Eukaryota</taxon>
        <taxon>Fungi</taxon>
        <taxon>Dikarya</taxon>
        <taxon>Ascomycota</taxon>
        <taxon>Saccharomycotina</taxon>
        <taxon>Pichiomycetes</taxon>
        <taxon>Debaryomycetaceae</taxon>
        <taxon>Candida/Lodderomyces clade</taxon>
        <taxon>Candida</taxon>
    </lineage>
</organism>
<dbReference type="GO" id="GO:0000725">
    <property type="term" value="P:recombinational repair"/>
    <property type="evidence" value="ECO:0007669"/>
    <property type="project" value="InterPro"/>
</dbReference>
<dbReference type="InterPro" id="IPR027417">
    <property type="entry name" value="P-loop_NTPase"/>
</dbReference>
<sequence>MKQSNLIEHIQFPDTTLPLFDESTVLPPKQTCLLLYHDKSSLNNYILPRLTTHKATTLVISCMDNDTIRKNFDHVVQSRSFPETIKILEDLYNCDRKSQYVLGLLDTEINHVIVHNISAFYFDLEVLDKYNYKKLGFRYYNPSIPHDRYYDSLAYLLKKVCEKYRCTGIVTSYDADFNCGMLGTYTYKPVDELQKFTKLPVSFIKQFNRAVHFSQDQEVKTIK</sequence>
<evidence type="ECO:0000313" key="1">
    <source>
        <dbReference type="EMBL" id="RCK63989.1"/>
    </source>
</evidence>
<dbReference type="Proteomes" id="UP000253472">
    <property type="component" value="Unassembled WGS sequence"/>
</dbReference>
<dbReference type="OrthoDB" id="4026019at2759"/>